<keyword evidence="2" id="KW-0732">Signal</keyword>
<evidence type="ECO:0000313" key="4">
    <source>
        <dbReference type="EMBL" id="VFK68806.1"/>
    </source>
</evidence>
<name>A0A451ARX2_9GAMM</name>
<dbReference type="AlphaFoldDB" id="A0A451ARX2"/>
<feature type="region of interest" description="Disordered" evidence="1">
    <location>
        <begin position="247"/>
        <end position="279"/>
    </location>
</feature>
<dbReference type="EMBL" id="CAADFZ010000008">
    <property type="protein sequence ID" value="VFK59658.1"/>
    <property type="molecule type" value="Genomic_DNA"/>
</dbReference>
<evidence type="ECO:0008006" key="5">
    <source>
        <dbReference type="Google" id="ProtNLM"/>
    </source>
</evidence>
<evidence type="ECO:0000256" key="1">
    <source>
        <dbReference type="SAM" id="MobiDB-lite"/>
    </source>
</evidence>
<accession>A0A451ARX2</accession>
<organism evidence="4">
    <name type="scientific">Candidatus Kentrum sp. UNK</name>
    <dbReference type="NCBI Taxonomy" id="2126344"/>
    <lineage>
        <taxon>Bacteria</taxon>
        <taxon>Pseudomonadati</taxon>
        <taxon>Pseudomonadota</taxon>
        <taxon>Gammaproteobacteria</taxon>
        <taxon>Candidatus Kentrum</taxon>
    </lineage>
</organism>
<dbReference type="EMBL" id="CAADGD010000006">
    <property type="protein sequence ID" value="VFK68806.1"/>
    <property type="molecule type" value="Genomic_DNA"/>
</dbReference>
<dbReference type="Gene3D" id="1.25.40.10">
    <property type="entry name" value="Tetratricopeptide repeat domain"/>
    <property type="match status" value="1"/>
</dbReference>
<dbReference type="SUPFAM" id="SSF48452">
    <property type="entry name" value="TPR-like"/>
    <property type="match status" value="1"/>
</dbReference>
<protein>
    <recommendedName>
        <fullName evidence="5">Tetratricopeptide repeat-containing protein</fullName>
    </recommendedName>
</protein>
<proteinExistence type="predicted"/>
<evidence type="ECO:0000313" key="3">
    <source>
        <dbReference type="EMBL" id="VFK59658.1"/>
    </source>
</evidence>
<dbReference type="InterPro" id="IPR011990">
    <property type="entry name" value="TPR-like_helical_dom_sf"/>
</dbReference>
<gene>
    <name evidence="3" type="ORF">BECKUNK1418G_GA0071005_100823</name>
    <name evidence="4" type="ORF">BECKUNK1418H_GA0071006_100632</name>
</gene>
<feature type="chain" id="PRO_5036354253" description="Tetratricopeptide repeat-containing protein" evidence="2">
    <location>
        <begin position="30"/>
        <end position="308"/>
    </location>
</feature>
<reference evidence="4" key="1">
    <citation type="submission" date="2019-02" db="EMBL/GenBank/DDBJ databases">
        <authorList>
            <person name="Gruber-Vodicka R. H."/>
            <person name="Seah K. B. B."/>
        </authorList>
    </citation>
    <scope>NUCLEOTIDE SEQUENCE</scope>
    <source>
        <strain evidence="4">BECK_BY19</strain>
        <strain evidence="3">BECK_BY8</strain>
    </source>
</reference>
<evidence type="ECO:0000256" key="2">
    <source>
        <dbReference type="SAM" id="SignalP"/>
    </source>
</evidence>
<sequence>MQKLSVRNSLSILGSVGLAAFLSLPFAHAEDADATDVDALFQQAMEELEGGDLELATTGFEAILWRSPELDRVRMELALAHLRSFDYAKAESIAREVLEKPETPDSVKVRIREFLGAIEAQKHPHQWTPYFSVGFKYDDNVNVGPSSTSIPTAGGILTLAQDDTPKEDGAWVVMGGIGHTLRTGETFRIAGRTAAFFWQSGGAIYRHDYFSENDYDLTVASVNTGPTLLAARKWPFQSGRQIRQYPSGYGSPGRLHHRQSQPRLQSRQRKDQDRRGCRVATSEFQANRGRGPGQRISLRWPAPWLSFG</sequence>
<feature type="signal peptide" evidence="2">
    <location>
        <begin position="1"/>
        <end position="29"/>
    </location>
</feature>